<organism evidence="8 9">
    <name type="scientific">Acrasis kona</name>
    <dbReference type="NCBI Taxonomy" id="1008807"/>
    <lineage>
        <taxon>Eukaryota</taxon>
        <taxon>Discoba</taxon>
        <taxon>Heterolobosea</taxon>
        <taxon>Tetramitia</taxon>
        <taxon>Eutetramitia</taxon>
        <taxon>Acrasidae</taxon>
        <taxon>Acrasis</taxon>
    </lineage>
</organism>
<keyword evidence="3" id="KW-0547">Nucleotide-binding</keyword>
<keyword evidence="9" id="KW-1185">Reference proteome</keyword>
<dbReference type="SUPFAM" id="SSF56112">
    <property type="entry name" value="Protein kinase-like (PK-like)"/>
    <property type="match status" value="1"/>
</dbReference>
<evidence type="ECO:0000256" key="1">
    <source>
        <dbReference type="ARBA" id="ARBA00022527"/>
    </source>
</evidence>
<dbReference type="GO" id="GO:0005524">
    <property type="term" value="F:ATP binding"/>
    <property type="evidence" value="ECO:0007669"/>
    <property type="project" value="UniProtKB-KW"/>
</dbReference>
<keyword evidence="5" id="KW-0067">ATP-binding</keyword>
<dbReference type="FunFam" id="1.10.510.10:FF:000624">
    <property type="entry name" value="Mitogen-activated protein kinase"/>
    <property type="match status" value="1"/>
</dbReference>
<protein>
    <submittedName>
        <fullName evidence="8">Mitogen-activated protein kinase</fullName>
    </submittedName>
</protein>
<feature type="region of interest" description="Disordered" evidence="6">
    <location>
        <begin position="328"/>
        <end position="350"/>
    </location>
</feature>
<keyword evidence="4 8" id="KW-0418">Kinase</keyword>
<dbReference type="AlphaFoldDB" id="A0AAW2YNM0"/>
<reference evidence="8 9" key="1">
    <citation type="submission" date="2024-03" db="EMBL/GenBank/DDBJ databases">
        <title>The Acrasis kona genome and developmental transcriptomes reveal deep origins of eukaryotic multicellular pathways.</title>
        <authorList>
            <person name="Sheikh S."/>
            <person name="Fu C.-J."/>
            <person name="Brown M.W."/>
            <person name="Baldauf S.L."/>
        </authorList>
    </citation>
    <scope>NUCLEOTIDE SEQUENCE [LARGE SCALE GENOMIC DNA]</scope>
    <source>
        <strain evidence="8 9">ATCC MYA-3509</strain>
    </source>
</reference>
<evidence type="ECO:0000313" key="9">
    <source>
        <dbReference type="Proteomes" id="UP001431209"/>
    </source>
</evidence>
<keyword evidence="2" id="KW-0808">Transferase</keyword>
<evidence type="ECO:0000313" key="8">
    <source>
        <dbReference type="EMBL" id="KAL0478720.1"/>
    </source>
</evidence>
<evidence type="ECO:0000256" key="4">
    <source>
        <dbReference type="ARBA" id="ARBA00022777"/>
    </source>
</evidence>
<dbReference type="PANTHER" id="PTHR24055">
    <property type="entry name" value="MITOGEN-ACTIVATED PROTEIN KINASE"/>
    <property type="match status" value="1"/>
</dbReference>
<evidence type="ECO:0000256" key="6">
    <source>
        <dbReference type="SAM" id="MobiDB-lite"/>
    </source>
</evidence>
<sequence length="350" mass="40389">MLSCHKTYSQFRDVYFVMDLMPADLRDFLRLGEQLPVPHIQFLMYQMMMGVSYMHSADIIHRDIKPENILVDEKCGVKLCDFGMARGIDFKNNPHMSSTYVQTRWYRAPELLLEYDKVSKAIDIWSCGCVFAELLKVGVLFPGRNPSDQVELITRLLGTPTDLSTVKGSRHGIEFIGKLKQRPKRQLSDVFPHADDLAIDLLEKMLRWDPDNRITASEAMRHPFFASIFSEEDMFQVSDLFDFTYEDKLTDIESIKEEAFITITKYNRILIRRRSSVANANLIDYKLNPIDSVNVNKLLIRRFSTDQTSVPKEHQNILKKFVNMFSKKDKRSGAPTPEKGTDNSSEPVGK</sequence>
<feature type="domain" description="Protein kinase" evidence="7">
    <location>
        <begin position="1"/>
        <end position="225"/>
    </location>
</feature>
<accession>A0AAW2YNM0</accession>
<dbReference type="Gene3D" id="3.30.200.20">
    <property type="entry name" value="Phosphorylase Kinase, domain 1"/>
    <property type="match status" value="1"/>
</dbReference>
<dbReference type="InterPro" id="IPR011009">
    <property type="entry name" value="Kinase-like_dom_sf"/>
</dbReference>
<evidence type="ECO:0000256" key="2">
    <source>
        <dbReference type="ARBA" id="ARBA00022679"/>
    </source>
</evidence>
<name>A0AAW2YNM0_9EUKA</name>
<dbReference type="InterPro" id="IPR000719">
    <property type="entry name" value="Prot_kinase_dom"/>
</dbReference>
<dbReference type="InterPro" id="IPR050117">
    <property type="entry name" value="MAPK"/>
</dbReference>
<dbReference type="PROSITE" id="PS50011">
    <property type="entry name" value="PROTEIN_KINASE_DOM"/>
    <property type="match status" value="1"/>
</dbReference>
<evidence type="ECO:0000256" key="5">
    <source>
        <dbReference type="ARBA" id="ARBA00022840"/>
    </source>
</evidence>
<dbReference type="SMART" id="SM00220">
    <property type="entry name" value="S_TKc"/>
    <property type="match status" value="1"/>
</dbReference>
<proteinExistence type="predicted"/>
<dbReference type="Pfam" id="PF00069">
    <property type="entry name" value="Pkinase"/>
    <property type="match status" value="1"/>
</dbReference>
<dbReference type="InterPro" id="IPR008271">
    <property type="entry name" value="Ser/Thr_kinase_AS"/>
</dbReference>
<dbReference type="EMBL" id="JAOPGA020000460">
    <property type="protein sequence ID" value="KAL0478720.1"/>
    <property type="molecule type" value="Genomic_DNA"/>
</dbReference>
<dbReference type="Gene3D" id="1.10.510.10">
    <property type="entry name" value="Transferase(Phosphotransferase) domain 1"/>
    <property type="match status" value="1"/>
</dbReference>
<dbReference type="PROSITE" id="PS00108">
    <property type="entry name" value="PROTEIN_KINASE_ST"/>
    <property type="match status" value="1"/>
</dbReference>
<comment type="caution">
    <text evidence="8">The sequence shown here is derived from an EMBL/GenBank/DDBJ whole genome shotgun (WGS) entry which is preliminary data.</text>
</comment>
<dbReference type="GO" id="GO:0004674">
    <property type="term" value="F:protein serine/threonine kinase activity"/>
    <property type="evidence" value="ECO:0007669"/>
    <property type="project" value="UniProtKB-KW"/>
</dbReference>
<gene>
    <name evidence="8" type="ORF">AKO1_008292</name>
</gene>
<keyword evidence="1" id="KW-0723">Serine/threonine-protein kinase</keyword>
<evidence type="ECO:0000256" key="3">
    <source>
        <dbReference type="ARBA" id="ARBA00022741"/>
    </source>
</evidence>
<evidence type="ECO:0000259" key="7">
    <source>
        <dbReference type="PROSITE" id="PS50011"/>
    </source>
</evidence>
<dbReference type="Proteomes" id="UP001431209">
    <property type="component" value="Unassembled WGS sequence"/>
</dbReference>